<dbReference type="InterPro" id="IPR002110">
    <property type="entry name" value="Ankyrin_rpt"/>
</dbReference>
<evidence type="ECO:0000256" key="6">
    <source>
        <dbReference type="ARBA" id="ARBA00023136"/>
    </source>
</evidence>
<gene>
    <name evidence="9" type="ORF">TEA_008175</name>
</gene>
<dbReference type="SMART" id="SM00248">
    <property type="entry name" value="ANK"/>
    <property type="match status" value="5"/>
</dbReference>
<dbReference type="PANTHER" id="PTHR24186:SF50">
    <property type="entry name" value="ANKYRIN REPEAT-CONTAINING PROTEIN ITN1-LIKE ISOFORM X1"/>
    <property type="match status" value="1"/>
</dbReference>
<organism evidence="9 10">
    <name type="scientific">Camellia sinensis var. sinensis</name>
    <name type="common">China tea</name>
    <dbReference type="NCBI Taxonomy" id="542762"/>
    <lineage>
        <taxon>Eukaryota</taxon>
        <taxon>Viridiplantae</taxon>
        <taxon>Streptophyta</taxon>
        <taxon>Embryophyta</taxon>
        <taxon>Tracheophyta</taxon>
        <taxon>Spermatophyta</taxon>
        <taxon>Magnoliopsida</taxon>
        <taxon>eudicotyledons</taxon>
        <taxon>Gunneridae</taxon>
        <taxon>Pentapetalae</taxon>
        <taxon>asterids</taxon>
        <taxon>Ericales</taxon>
        <taxon>Theaceae</taxon>
        <taxon>Camellia</taxon>
    </lineage>
</organism>
<reference evidence="9 10" key="1">
    <citation type="journal article" date="2018" name="Proc. Natl. Acad. Sci. U.S.A.">
        <title>Draft genome sequence of Camellia sinensis var. sinensis provides insights into the evolution of the tea genome and tea quality.</title>
        <authorList>
            <person name="Wei C."/>
            <person name="Yang H."/>
            <person name="Wang S."/>
            <person name="Zhao J."/>
            <person name="Liu C."/>
            <person name="Gao L."/>
            <person name="Xia E."/>
            <person name="Lu Y."/>
            <person name="Tai Y."/>
            <person name="She G."/>
            <person name="Sun J."/>
            <person name="Cao H."/>
            <person name="Tong W."/>
            <person name="Gao Q."/>
            <person name="Li Y."/>
            <person name="Deng W."/>
            <person name="Jiang X."/>
            <person name="Wang W."/>
            <person name="Chen Q."/>
            <person name="Zhang S."/>
            <person name="Li H."/>
            <person name="Wu J."/>
            <person name="Wang P."/>
            <person name="Li P."/>
            <person name="Shi C."/>
            <person name="Zheng F."/>
            <person name="Jian J."/>
            <person name="Huang B."/>
            <person name="Shan D."/>
            <person name="Shi M."/>
            <person name="Fang C."/>
            <person name="Yue Y."/>
            <person name="Li F."/>
            <person name="Li D."/>
            <person name="Wei S."/>
            <person name="Han B."/>
            <person name="Jiang C."/>
            <person name="Yin Y."/>
            <person name="Xia T."/>
            <person name="Zhang Z."/>
            <person name="Bennetzen J.L."/>
            <person name="Zhao S."/>
            <person name="Wan X."/>
        </authorList>
    </citation>
    <scope>NUCLEOTIDE SEQUENCE [LARGE SCALE GENOMIC DNA]</scope>
    <source>
        <strain evidence="10">cv. Shuchazao</strain>
        <tissue evidence="9">Leaf</tissue>
    </source>
</reference>
<dbReference type="AlphaFoldDB" id="A0A4V3WPN5"/>
<dbReference type="Pfam" id="PF00023">
    <property type="entry name" value="Ank"/>
    <property type="match status" value="1"/>
</dbReference>
<evidence type="ECO:0000256" key="2">
    <source>
        <dbReference type="ARBA" id="ARBA00022692"/>
    </source>
</evidence>
<evidence type="ECO:0000256" key="1">
    <source>
        <dbReference type="ARBA" id="ARBA00004141"/>
    </source>
</evidence>
<name>A0A4V3WPN5_CAMSN</name>
<evidence type="ECO:0000256" key="3">
    <source>
        <dbReference type="ARBA" id="ARBA00022737"/>
    </source>
</evidence>
<proteinExistence type="predicted"/>
<keyword evidence="6 7" id="KW-0472">Membrane</keyword>
<sequence length="373" mass="41053">MDSKLYKATVGGNLNILRENKDQLNLQLTPNKNTVLHIAALFGQTECVREILKMNLSLLIRMNVKEGNMELESGSTMTKKMLRATNMDSDMGLHDAVSASETPLYIAAKKGCHEMVSEILKAFKTPAYGGPGGRIALHAAEAQKHYWIGRKIRLRNQTCIAGRHFTMGPDLTALHVAATHGHVGVMEEIISQCPDCWEMVNGKDQNILHVAVENRKRRVINFILKNASLNKLMNLKDADGNTPLHHLVDARLFATNLIQHPRADKTSSIKEKMEEVGASLAGFTVSCGYNGNDGREQGMAILTKVAAFKVFVVTSTLALVYSISAVLLHFLLAISRDNDITGKQVFSAFLLCFHVVVSMLLAFVTGSYAVLLH</sequence>
<dbReference type="Gene3D" id="1.25.40.20">
    <property type="entry name" value="Ankyrin repeat-containing domain"/>
    <property type="match status" value="2"/>
</dbReference>
<evidence type="ECO:0000256" key="5">
    <source>
        <dbReference type="ARBA" id="ARBA00023043"/>
    </source>
</evidence>
<keyword evidence="3" id="KW-0677">Repeat</keyword>
<dbReference type="SUPFAM" id="SSF48403">
    <property type="entry name" value="Ankyrin repeat"/>
    <property type="match status" value="1"/>
</dbReference>
<dbReference type="STRING" id="542762.A0A4V3WPN5"/>
<keyword evidence="2 7" id="KW-0812">Transmembrane</keyword>
<evidence type="ECO:0000313" key="10">
    <source>
        <dbReference type="Proteomes" id="UP000306102"/>
    </source>
</evidence>
<dbReference type="Pfam" id="PF13962">
    <property type="entry name" value="PGG"/>
    <property type="match status" value="1"/>
</dbReference>
<comment type="caution">
    <text evidence="9">The sequence shown here is derived from an EMBL/GenBank/DDBJ whole genome shotgun (WGS) entry which is preliminary data.</text>
</comment>
<accession>A0A4V3WPN5</accession>
<evidence type="ECO:0000256" key="7">
    <source>
        <dbReference type="SAM" id="Phobius"/>
    </source>
</evidence>
<dbReference type="GO" id="GO:0005886">
    <property type="term" value="C:plasma membrane"/>
    <property type="evidence" value="ECO:0007669"/>
    <property type="project" value="TreeGrafter"/>
</dbReference>
<keyword evidence="5" id="KW-0040">ANK repeat</keyword>
<dbReference type="InterPro" id="IPR036770">
    <property type="entry name" value="Ankyrin_rpt-contain_sf"/>
</dbReference>
<evidence type="ECO:0000259" key="8">
    <source>
        <dbReference type="Pfam" id="PF13962"/>
    </source>
</evidence>
<dbReference type="InterPro" id="IPR026961">
    <property type="entry name" value="PGG_dom"/>
</dbReference>
<feature type="domain" description="PGG" evidence="8">
    <location>
        <begin position="281"/>
        <end position="370"/>
    </location>
</feature>
<dbReference type="Pfam" id="PF12796">
    <property type="entry name" value="Ank_2"/>
    <property type="match status" value="1"/>
</dbReference>
<evidence type="ECO:0000256" key="4">
    <source>
        <dbReference type="ARBA" id="ARBA00022989"/>
    </source>
</evidence>
<evidence type="ECO:0000313" key="9">
    <source>
        <dbReference type="EMBL" id="THG17097.1"/>
    </source>
</evidence>
<comment type="subcellular location">
    <subcellularLocation>
        <location evidence="1">Membrane</location>
        <topology evidence="1">Multi-pass membrane protein</topology>
    </subcellularLocation>
</comment>
<dbReference type="PANTHER" id="PTHR24186">
    <property type="entry name" value="PROTEIN PHOSPHATASE 1 REGULATORY SUBUNIT"/>
    <property type="match status" value="1"/>
</dbReference>
<keyword evidence="10" id="KW-1185">Reference proteome</keyword>
<feature type="transmembrane region" description="Helical" evidence="7">
    <location>
        <begin position="310"/>
        <end position="334"/>
    </location>
</feature>
<dbReference type="EMBL" id="SDRB02003692">
    <property type="protein sequence ID" value="THG17097.1"/>
    <property type="molecule type" value="Genomic_DNA"/>
</dbReference>
<dbReference type="Proteomes" id="UP000306102">
    <property type="component" value="Unassembled WGS sequence"/>
</dbReference>
<feature type="transmembrane region" description="Helical" evidence="7">
    <location>
        <begin position="346"/>
        <end position="371"/>
    </location>
</feature>
<protein>
    <recommendedName>
        <fullName evidence="8">PGG domain-containing protein</fullName>
    </recommendedName>
</protein>
<keyword evidence="4 7" id="KW-1133">Transmembrane helix</keyword>